<evidence type="ECO:0000256" key="5">
    <source>
        <dbReference type="ARBA" id="ARBA00022801"/>
    </source>
</evidence>
<dbReference type="OrthoDB" id="2254302at2759"/>
<evidence type="ECO:0000313" key="8">
    <source>
        <dbReference type="EMBL" id="ORX62735.1"/>
    </source>
</evidence>
<keyword evidence="1" id="KW-0808">Transferase</keyword>
<dbReference type="Proteomes" id="UP000242146">
    <property type="component" value="Unassembled WGS sequence"/>
</dbReference>
<keyword evidence="5" id="KW-0378">Hydrolase</keyword>
<proteinExistence type="predicted"/>
<keyword evidence="3" id="KW-0540">Nuclease</keyword>
<evidence type="ECO:0000256" key="6">
    <source>
        <dbReference type="ARBA" id="ARBA00022918"/>
    </source>
</evidence>
<evidence type="ECO:0000256" key="2">
    <source>
        <dbReference type="ARBA" id="ARBA00022695"/>
    </source>
</evidence>
<name>A0A1X2GXH6_9FUNG</name>
<sequence>MYKAILLQSPDGQSGADEQGITHAFRTLKDTESHCALTHLEALAIIWATNPFQHYLLGKDELIAVFELVLQQHRLPIDSHRERCLITSAKNSSNKVPWYKNFNTKASTGHKPNVCAHGTR</sequence>
<gene>
    <name evidence="8" type="ORF">DM01DRAFT_1403187</name>
</gene>
<dbReference type="Pfam" id="PF17917">
    <property type="entry name" value="RT_RNaseH"/>
    <property type="match status" value="1"/>
</dbReference>
<keyword evidence="9" id="KW-1185">Reference proteome</keyword>
<dbReference type="GO" id="GO:0016787">
    <property type="term" value="F:hydrolase activity"/>
    <property type="evidence" value="ECO:0007669"/>
    <property type="project" value="UniProtKB-KW"/>
</dbReference>
<evidence type="ECO:0000313" key="9">
    <source>
        <dbReference type="Proteomes" id="UP000242146"/>
    </source>
</evidence>
<evidence type="ECO:0000256" key="3">
    <source>
        <dbReference type="ARBA" id="ARBA00022722"/>
    </source>
</evidence>
<accession>A0A1X2GXH6</accession>
<protein>
    <recommendedName>
        <fullName evidence="7">Reverse transcriptase RNase H-like domain-containing protein</fullName>
    </recommendedName>
</protein>
<organism evidence="8 9">
    <name type="scientific">Hesseltinella vesiculosa</name>
    <dbReference type="NCBI Taxonomy" id="101127"/>
    <lineage>
        <taxon>Eukaryota</taxon>
        <taxon>Fungi</taxon>
        <taxon>Fungi incertae sedis</taxon>
        <taxon>Mucoromycota</taxon>
        <taxon>Mucoromycotina</taxon>
        <taxon>Mucoromycetes</taxon>
        <taxon>Mucorales</taxon>
        <taxon>Cunninghamellaceae</taxon>
        <taxon>Hesseltinella</taxon>
    </lineage>
</organism>
<dbReference type="InterPro" id="IPR041373">
    <property type="entry name" value="RT_RNaseH"/>
</dbReference>
<feature type="domain" description="Reverse transcriptase RNase H-like" evidence="7">
    <location>
        <begin position="3"/>
        <end position="60"/>
    </location>
</feature>
<comment type="caution">
    <text evidence="8">The sequence shown here is derived from an EMBL/GenBank/DDBJ whole genome shotgun (WGS) entry which is preliminary data.</text>
</comment>
<dbReference type="GO" id="GO:0003964">
    <property type="term" value="F:RNA-directed DNA polymerase activity"/>
    <property type="evidence" value="ECO:0007669"/>
    <property type="project" value="UniProtKB-KW"/>
</dbReference>
<dbReference type="GO" id="GO:0004519">
    <property type="term" value="F:endonuclease activity"/>
    <property type="evidence" value="ECO:0007669"/>
    <property type="project" value="UniProtKB-KW"/>
</dbReference>
<keyword evidence="6" id="KW-0695">RNA-directed DNA polymerase</keyword>
<evidence type="ECO:0000256" key="1">
    <source>
        <dbReference type="ARBA" id="ARBA00022679"/>
    </source>
</evidence>
<dbReference type="EMBL" id="MCGT01000001">
    <property type="protein sequence ID" value="ORX62735.1"/>
    <property type="molecule type" value="Genomic_DNA"/>
</dbReference>
<dbReference type="AlphaFoldDB" id="A0A1X2GXH6"/>
<keyword evidence="4" id="KW-0255">Endonuclease</keyword>
<evidence type="ECO:0000256" key="4">
    <source>
        <dbReference type="ARBA" id="ARBA00022759"/>
    </source>
</evidence>
<evidence type="ECO:0000259" key="7">
    <source>
        <dbReference type="Pfam" id="PF17917"/>
    </source>
</evidence>
<reference evidence="8 9" key="1">
    <citation type="submission" date="2016-07" db="EMBL/GenBank/DDBJ databases">
        <title>Pervasive Adenine N6-methylation of Active Genes in Fungi.</title>
        <authorList>
            <consortium name="DOE Joint Genome Institute"/>
            <person name="Mondo S.J."/>
            <person name="Dannebaum R.O."/>
            <person name="Kuo R.C."/>
            <person name="Labutti K."/>
            <person name="Haridas S."/>
            <person name="Kuo A."/>
            <person name="Salamov A."/>
            <person name="Ahrendt S.R."/>
            <person name="Lipzen A."/>
            <person name="Sullivan W."/>
            <person name="Andreopoulos W.B."/>
            <person name="Clum A."/>
            <person name="Lindquist E."/>
            <person name="Daum C."/>
            <person name="Ramamoorthy G.K."/>
            <person name="Gryganskyi A."/>
            <person name="Culley D."/>
            <person name="Magnuson J.K."/>
            <person name="James T.Y."/>
            <person name="O'Malley M.A."/>
            <person name="Stajich J.E."/>
            <person name="Spatafora J.W."/>
            <person name="Visel A."/>
            <person name="Grigoriev I.V."/>
        </authorList>
    </citation>
    <scope>NUCLEOTIDE SEQUENCE [LARGE SCALE GENOMIC DNA]</scope>
    <source>
        <strain evidence="8 9">NRRL 3301</strain>
    </source>
</reference>
<keyword evidence="2" id="KW-0548">Nucleotidyltransferase</keyword>